<proteinExistence type="predicted"/>
<reference evidence="1" key="2">
    <citation type="journal article" date="2007" name="Science">
        <title>Genome sequence of Aedes aegypti, a major arbovirus vector.</title>
        <authorList>
            <person name="Nene V."/>
            <person name="Wortman J.R."/>
            <person name="Lawson D."/>
            <person name="Haas B."/>
            <person name="Kodira C."/>
            <person name="Tu Z.J."/>
            <person name="Loftus B."/>
            <person name="Xi Z."/>
            <person name="Megy K."/>
            <person name="Grabherr M."/>
            <person name="Ren Q."/>
            <person name="Zdobnov E.M."/>
            <person name="Lobo N.F."/>
            <person name="Campbell K.S."/>
            <person name="Brown S.E."/>
            <person name="Bonaldo M.F."/>
            <person name="Zhu J."/>
            <person name="Sinkins S.P."/>
            <person name="Hogenkamp D.G."/>
            <person name="Amedeo P."/>
            <person name="Arensburger P."/>
            <person name="Atkinson P.W."/>
            <person name="Bidwell S."/>
            <person name="Biedler J."/>
            <person name="Birney E."/>
            <person name="Bruggner R.V."/>
            <person name="Costas J."/>
            <person name="Coy M.R."/>
            <person name="Crabtree J."/>
            <person name="Crawford M."/>
            <person name="Debruyn B."/>
            <person name="Decaprio D."/>
            <person name="Eiglmeier K."/>
            <person name="Eisenstadt E."/>
            <person name="El-Dorry H."/>
            <person name="Gelbart W.M."/>
            <person name="Gomes S.L."/>
            <person name="Hammond M."/>
            <person name="Hannick L.I."/>
            <person name="Hogan J.R."/>
            <person name="Holmes M.H."/>
            <person name="Jaffe D."/>
            <person name="Johnston J.S."/>
            <person name="Kennedy R.C."/>
            <person name="Koo H."/>
            <person name="Kravitz S."/>
            <person name="Kriventseva E.V."/>
            <person name="Kulp D."/>
            <person name="Labutti K."/>
            <person name="Lee E."/>
            <person name="Li S."/>
            <person name="Lovin D.D."/>
            <person name="Mao C."/>
            <person name="Mauceli E."/>
            <person name="Menck C.F."/>
            <person name="Miller J.R."/>
            <person name="Montgomery P."/>
            <person name="Mori A."/>
            <person name="Nascimento A.L."/>
            <person name="Naveira H.F."/>
            <person name="Nusbaum C."/>
            <person name="O'leary S."/>
            <person name="Orvis J."/>
            <person name="Pertea M."/>
            <person name="Quesneville H."/>
            <person name="Reidenbach K.R."/>
            <person name="Rogers Y.H."/>
            <person name="Roth C.W."/>
            <person name="Schneider J.R."/>
            <person name="Schatz M."/>
            <person name="Shumway M."/>
            <person name="Stanke M."/>
            <person name="Stinson E.O."/>
            <person name="Tubio J.M."/>
            <person name="Vanzee J.P."/>
            <person name="Verjovski-Almeida S."/>
            <person name="Werner D."/>
            <person name="White O."/>
            <person name="Wyder S."/>
            <person name="Zeng Q."/>
            <person name="Zhao Q."/>
            <person name="Zhao Y."/>
            <person name="Hill C.A."/>
            <person name="Raikhel A.S."/>
            <person name="Soares M.B."/>
            <person name="Knudson D.L."/>
            <person name="Lee N.H."/>
            <person name="Galagan J."/>
            <person name="Salzberg S.L."/>
            <person name="Paulsen I.T."/>
            <person name="Dimopoulos G."/>
            <person name="Collins F.H."/>
            <person name="Birren B."/>
            <person name="Fraser-Liggett C.M."/>
            <person name="Severson D.W."/>
        </authorList>
    </citation>
    <scope>NUCLEOTIDE SEQUENCE [LARGE SCALE GENOMIC DNA]</scope>
    <source>
        <strain evidence="1">Liverpool</strain>
    </source>
</reference>
<reference evidence="1" key="1">
    <citation type="submission" date="2005-10" db="EMBL/GenBank/DDBJ databases">
        <authorList>
            <person name="Loftus B.J."/>
            <person name="Nene V.M."/>
            <person name="Hannick L.I."/>
            <person name="Bidwell S."/>
            <person name="Haas B."/>
            <person name="Amedeo P."/>
            <person name="Orvis J."/>
            <person name="Wortman J.R."/>
            <person name="White O.R."/>
            <person name="Salzberg S."/>
            <person name="Shumway M."/>
            <person name="Koo H."/>
            <person name="Zhao Y."/>
            <person name="Holmes M."/>
            <person name="Miller J."/>
            <person name="Schatz M."/>
            <person name="Pop M."/>
            <person name="Pai G."/>
            <person name="Utterback T."/>
            <person name="Rogers Y.-H."/>
            <person name="Kravitz S."/>
            <person name="Fraser C.M."/>
        </authorList>
    </citation>
    <scope>NUCLEOTIDE SEQUENCE</scope>
    <source>
        <strain evidence="1">Liverpool</strain>
    </source>
</reference>
<name>Q16MB0_AEDAE</name>
<dbReference type="EMBL" id="CH477869">
    <property type="protein sequence ID" value="EAT35467.1"/>
    <property type="molecule type" value="Genomic_DNA"/>
</dbReference>
<dbReference type="AlphaFoldDB" id="Q16MB0"/>
<gene>
    <name evidence="1" type="ORF">AaeL_AAEL012358</name>
</gene>
<reference evidence="1" key="3">
    <citation type="submission" date="2012-09" db="EMBL/GenBank/DDBJ databases">
        <authorList>
            <consortium name="VectorBase"/>
        </authorList>
    </citation>
    <scope>NUCLEOTIDE SEQUENCE</scope>
    <source>
        <strain evidence="1">Liverpool</strain>
    </source>
</reference>
<dbReference type="Proteomes" id="UP000682892">
    <property type="component" value="Unassembled WGS sequence"/>
</dbReference>
<evidence type="ECO:0000313" key="2">
    <source>
        <dbReference type="Proteomes" id="UP000682892"/>
    </source>
</evidence>
<dbReference type="HOGENOM" id="CLU_1628390_0_0_1"/>
<protein>
    <submittedName>
        <fullName evidence="1">AAEL012358-PA</fullName>
    </submittedName>
</protein>
<evidence type="ECO:0000313" key="1">
    <source>
        <dbReference type="EMBL" id="EAT35467.1"/>
    </source>
</evidence>
<dbReference type="PaxDb" id="7159-AAEL012358-PA"/>
<accession>Q16MB0</accession>
<sequence>MCDFRLLVQVQSPVRCPVGTYPVASCNLRRIKSSFVGTMSAELMSMMLTSSRRARFALLPPISEDRARSLARSSGSSGNGGGSICCRPLVPGCCWSCSSGSSNFLAASAILAARLATMAFISFELISGSFSSMFSEKKSSFSSSSLDSSSFPVVLAVSAFLGWSFLEDFCPG</sequence>
<organism evidence="1 2">
    <name type="scientific">Aedes aegypti</name>
    <name type="common">Yellowfever mosquito</name>
    <name type="synonym">Culex aegypti</name>
    <dbReference type="NCBI Taxonomy" id="7159"/>
    <lineage>
        <taxon>Eukaryota</taxon>
        <taxon>Metazoa</taxon>
        <taxon>Ecdysozoa</taxon>
        <taxon>Arthropoda</taxon>
        <taxon>Hexapoda</taxon>
        <taxon>Insecta</taxon>
        <taxon>Pterygota</taxon>
        <taxon>Neoptera</taxon>
        <taxon>Endopterygota</taxon>
        <taxon>Diptera</taxon>
        <taxon>Nematocera</taxon>
        <taxon>Culicoidea</taxon>
        <taxon>Culicidae</taxon>
        <taxon>Culicinae</taxon>
        <taxon>Aedini</taxon>
        <taxon>Aedes</taxon>
        <taxon>Stegomyia</taxon>
    </lineage>
</organism>